<dbReference type="GO" id="GO:0070006">
    <property type="term" value="F:metalloaminopeptidase activity"/>
    <property type="evidence" value="ECO:0007669"/>
    <property type="project" value="InterPro"/>
</dbReference>
<evidence type="ECO:0000256" key="8">
    <source>
        <dbReference type="ARBA" id="ARBA00050061"/>
    </source>
</evidence>
<evidence type="ECO:0000313" key="11">
    <source>
        <dbReference type="Proteomes" id="UP000006810"/>
    </source>
</evidence>
<comment type="similarity">
    <text evidence="1">Belongs to the peptidase M17 family.</text>
</comment>
<evidence type="ECO:0000256" key="1">
    <source>
        <dbReference type="ARBA" id="ARBA00009528"/>
    </source>
</evidence>
<dbReference type="Proteomes" id="UP000006810">
    <property type="component" value="Chromosome"/>
</dbReference>
<name>C4XF40_MYCFP</name>
<dbReference type="HOGENOM" id="CLU_013734_6_3_14"/>
<keyword evidence="4" id="KW-0378">Hydrolase</keyword>
<reference evidence="10 11" key="1">
    <citation type="journal article" date="2009" name="Curr. Microbiol.">
        <title>Molecular cloning and expression of a novel cholinephosphotransferase involved in glycoglycerophospholipid biosynthesis of Mycoplasma fermentans.</title>
        <authorList>
            <person name="Ishida N."/>
            <person name="Irikura D."/>
            <person name="Matsuda K."/>
            <person name="Sato S."/>
            <person name="Asano K."/>
        </authorList>
    </citation>
    <scope>NUCLEOTIDE SEQUENCE [LARGE SCALE GENOMIC DNA]</scope>
    <source>
        <strain evidence="11">ATCC 19989 / NBRC 14854 / NCTC 10117 / PG18</strain>
    </source>
</reference>
<dbReference type="GO" id="GO:0006508">
    <property type="term" value="P:proteolysis"/>
    <property type="evidence" value="ECO:0007669"/>
    <property type="project" value="UniProtKB-KW"/>
</dbReference>
<dbReference type="PRINTS" id="PR00481">
    <property type="entry name" value="LAMNOPPTDASE"/>
</dbReference>
<dbReference type="SUPFAM" id="SSF53187">
    <property type="entry name" value="Zn-dependent exopeptidases"/>
    <property type="match status" value="1"/>
</dbReference>
<keyword evidence="3" id="KW-0645">Protease</keyword>
<dbReference type="GO" id="GO:0005737">
    <property type="term" value="C:cytoplasm"/>
    <property type="evidence" value="ECO:0007669"/>
    <property type="project" value="InterPro"/>
</dbReference>
<dbReference type="InterPro" id="IPR011356">
    <property type="entry name" value="Leucine_aapep/pepB"/>
</dbReference>
<dbReference type="PANTHER" id="PTHR11963">
    <property type="entry name" value="LEUCINE AMINOPEPTIDASE-RELATED"/>
    <property type="match status" value="1"/>
</dbReference>
<evidence type="ECO:0000313" key="10">
    <source>
        <dbReference type="EMBL" id="BAH69762.1"/>
    </source>
</evidence>
<accession>C4XF40</accession>
<dbReference type="GO" id="GO:0030145">
    <property type="term" value="F:manganese ion binding"/>
    <property type="evidence" value="ECO:0007669"/>
    <property type="project" value="InterPro"/>
</dbReference>
<dbReference type="Pfam" id="PF00883">
    <property type="entry name" value="Peptidase_M17"/>
    <property type="match status" value="1"/>
</dbReference>
<evidence type="ECO:0000256" key="3">
    <source>
        <dbReference type="ARBA" id="ARBA00022670"/>
    </source>
</evidence>
<dbReference type="eggNOG" id="COG0260">
    <property type="taxonomic scope" value="Bacteria"/>
</dbReference>
<evidence type="ECO:0000256" key="4">
    <source>
        <dbReference type="ARBA" id="ARBA00022801"/>
    </source>
</evidence>
<evidence type="ECO:0000259" key="9">
    <source>
        <dbReference type="PROSITE" id="PS00631"/>
    </source>
</evidence>
<dbReference type="EMBL" id="AP009608">
    <property type="protein sequence ID" value="BAH69762.1"/>
    <property type="molecule type" value="Genomic_DNA"/>
</dbReference>
<gene>
    <name evidence="10" type="ordered locus">MBIO_0497</name>
</gene>
<feature type="domain" description="Cytosol aminopeptidase" evidence="9">
    <location>
        <begin position="322"/>
        <end position="329"/>
    </location>
</feature>
<dbReference type="KEGG" id="mfp:MBIO_0497"/>
<evidence type="ECO:0000256" key="2">
    <source>
        <dbReference type="ARBA" id="ARBA00022438"/>
    </source>
</evidence>
<dbReference type="PROSITE" id="PS00631">
    <property type="entry name" value="CYTOSOL_AP"/>
    <property type="match status" value="1"/>
</dbReference>
<dbReference type="AlphaFoldDB" id="C4XF40"/>
<evidence type="ECO:0000256" key="7">
    <source>
        <dbReference type="ARBA" id="ARBA00050021"/>
    </source>
</evidence>
<keyword evidence="2" id="KW-0031">Aminopeptidase</keyword>
<dbReference type="CDD" id="cd00433">
    <property type="entry name" value="Peptidase_M17"/>
    <property type="match status" value="1"/>
</dbReference>
<comment type="function">
    <text evidence="6">Presumably involved in the processing and regular turnover of intracellular proteins. Catalyzes the removal of unsubstituted N-terminal amino acids from various peptides.</text>
</comment>
<dbReference type="PANTHER" id="PTHR11963:SF23">
    <property type="entry name" value="CYTOSOL AMINOPEPTIDASE"/>
    <property type="match status" value="1"/>
</dbReference>
<dbReference type="Gene3D" id="3.40.630.10">
    <property type="entry name" value="Zn peptidases"/>
    <property type="match status" value="1"/>
</dbReference>
<dbReference type="InterPro" id="IPR000819">
    <property type="entry name" value="Peptidase_M17_C"/>
</dbReference>
<organism evidence="10 11">
    <name type="scientific">Mycoplasmopsis fermentans (strain ATCC 19989 / NBRC 14854 / NCTC 10117 / PG18)</name>
    <name type="common">Mycoplasma fermentans</name>
    <dbReference type="NCBI Taxonomy" id="496833"/>
    <lineage>
        <taxon>Bacteria</taxon>
        <taxon>Bacillati</taxon>
        <taxon>Mycoplasmatota</taxon>
        <taxon>Mycoplasmoidales</taxon>
        <taxon>Metamycoplasmataceae</taxon>
        <taxon>Mycoplasmopsis</taxon>
    </lineage>
</organism>
<proteinExistence type="inferred from homology"/>
<evidence type="ECO:0000256" key="5">
    <source>
        <dbReference type="ARBA" id="ARBA00033172"/>
    </source>
</evidence>
<protein>
    <recommendedName>
        <fullName evidence="7">Probable cytosol aminopeptidase</fullName>
    </recommendedName>
    <alternativeName>
        <fullName evidence="8">Leucine aminopeptidase</fullName>
    </alternativeName>
    <alternativeName>
        <fullName evidence="5">Leucyl aminopeptidase</fullName>
    </alternativeName>
</protein>
<keyword evidence="11" id="KW-1185">Reference proteome</keyword>
<sequence>MIKLNNRRLIMSLFTKLVNKATKDVLLQATFKDAKKIEYLIEKNNEITEYLSENKAYVYLGEESKLDFRTLERFFRSLSENSARNYCVDLASFATKNVSVADVVEAFTRAVYFVKASLYNEKAKDKDAKEFTLVPYVEKVTKEVEERLEKTLILAEATNYARNLQVTPPNICNSEYLADQIVKDFKQYKNLKVTVLNKKQIQDLKMGLLLSVNRGSVYEPRVVVIEYAGDPSSKEKTVLVGKGITFDSGGYSLKSPRNMLGMKFDMSGSVIVASTLKAIAQLKPKKNVSAIMCITDNRVNGDASLPDSVWKAMNGKSVEINNTDAEGRLVMADGLVYGATKLHATRLIDVATLTGAILIALGQTYTGIWATSEKAWEDISKAADNAHELVWRMPFDEAFSKGIKASKVADLKNTDLSGYGGSSSAAMFLKEFTEGVEYIHCDVAGTADINEVPQGVLVKTLTELALI</sequence>
<evidence type="ECO:0000256" key="6">
    <source>
        <dbReference type="ARBA" id="ARBA00049972"/>
    </source>
</evidence>
<dbReference type="PATRIC" id="fig|496833.3.peg.82"/>